<feature type="transmembrane region" description="Helical" evidence="4">
    <location>
        <begin position="53"/>
        <end position="72"/>
    </location>
</feature>
<feature type="transmembrane region" description="Helical" evidence="4">
    <location>
        <begin position="323"/>
        <end position="346"/>
    </location>
</feature>
<dbReference type="Proteomes" id="UP000196710">
    <property type="component" value="Chromosome"/>
</dbReference>
<accession>A0ABM6L4D1</accession>
<dbReference type="SUPFAM" id="SSF46689">
    <property type="entry name" value="Homeodomain-like"/>
    <property type="match status" value="1"/>
</dbReference>
<keyword evidence="7" id="KW-1185">Reference proteome</keyword>
<name>A0ABM6L4D1_9FIRM</name>
<dbReference type="Pfam" id="PF12833">
    <property type="entry name" value="HTH_18"/>
    <property type="match status" value="1"/>
</dbReference>
<feature type="transmembrane region" description="Helical" evidence="4">
    <location>
        <begin position="15"/>
        <end position="32"/>
    </location>
</feature>
<dbReference type="PANTHER" id="PTHR43280:SF2">
    <property type="entry name" value="HTH-TYPE TRANSCRIPTIONAL REGULATOR EXSA"/>
    <property type="match status" value="1"/>
</dbReference>
<dbReference type="PROSITE" id="PS01124">
    <property type="entry name" value="HTH_ARAC_FAMILY_2"/>
    <property type="match status" value="1"/>
</dbReference>
<evidence type="ECO:0000259" key="5">
    <source>
        <dbReference type="PROSITE" id="PS01124"/>
    </source>
</evidence>
<dbReference type="InterPro" id="IPR018062">
    <property type="entry name" value="HTH_AraC-typ_CS"/>
</dbReference>
<evidence type="ECO:0000256" key="4">
    <source>
        <dbReference type="SAM" id="Phobius"/>
    </source>
</evidence>
<dbReference type="Gene3D" id="1.10.10.60">
    <property type="entry name" value="Homeodomain-like"/>
    <property type="match status" value="1"/>
</dbReference>
<evidence type="ECO:0000313" key="7">
    <source>
        <dbReference type="Proteomes" id="UP000196710"/>
    </source>
</evidence>
<feature type="domain" description="HTH araC/xylS-type" evidence="5">
    <location>
        <begin position="655"/>
        <end position="753"/>
    </location>
</feature>
<dbReference type="InterPro" id="IPR018060">
    <property type="entry name" value="HTH_AraC"/>
</dbReference>
<evidence type="ECO:0000256" key="1">
    <source>
        <dbReference type="ARBA" id="ARBA00023015"/>
    </source>
</evidence>
<dbReference type="PANTHER" id="PTHR43280">
    <property type="entry name" value="ARAC-FAMILY TRANSCRIPTIONAL REGULATOR"/>
    <property type="match status" value="1"/>
</dbReference>
<dbReference type="SMART" id="SM00342">
    <property type="entry name" value="HTH_ARAC"/>
    <property type="match status" value="1"/>
</dbReference>
<proteinExistence type="predicted"/>
<dbReference type="InterPro" id="IPR009057">
    <property type="entry name" value="Homeodomain-like_sf"/>
</dbReference>
<keyword evidence="4" id="KW-0472">Membrane</keyword>
<evidence type="ECO:0000313" key="6">
    <source>
        <dbReference type="EMBL" id="ASB40095.1"/>
    </source>
</evidence>
<dbReference type="PROSITE" id="PS00041">
    <property type="entry name" value="HTH_ARAC_FAMILY_1"/>
    <property type="match status" value="1"/>
</dbReference>
<evidence type="ECO:0000256" key="2">
    <source>
        <dbReference type="ARBA" id="ARBA00023125"/>
    </source>
</evidence>
<gene>
    <name evidence="6" type="ORF">ADH66_05125</name>
</gene>
<organism evidence="6 7">
    <name type="scientific">Acutalibacter muris</name>
    <dbReference type="NCBI Taxonomy" id="1796620"/>
    <lineage>
        <taxon>Bacteria</taxon>
        <taxon>Bacillati</taxon>
        <taxon>Bacillota</taxon>
        <taxon>Clostridia</taxon>
        <taxon>Eubacteriales</taxon>
        <taxon>Acutalibacteraceae</taxon>
        <taxon>Acutalibacter</taxon>
    </lineage>
</organism>
<sequence length="756" mass="84494">MIVPYAGAGCQGRKILIFPLKILAILTFLLYSRYIKKLAKRRAQRIMKVYKQFLASYLCVCLVPLLLSFFTIGQLESRVQASIMADQESSMQSVGQEIDQTLGHAANLVSIFSEDALASRLSQKEAITPQELFSLCDLSESLSRAIGQNAAFFRGFCYFANSGFLVTDRRTYHPESAELFSWDLQLPWSSFYSLLDSSSTSEHITTVYKNGGGGWIMVLRSQYDSGRRELLSCVGIVIQLDKSLSRWNSEDFEAFVTDEAYKFICGGERAPEACGLMARSEDSSGEMDLEGQRYVYSQYQSGLSGVRYGFLTRRDAYYQELRIVWTDIILEIAVILVVSVLLAVLWSRRTYRPIKSLLPYVGTDGPKPGYRSISELDSALVSFAQEKESLATQVVQSELSQYLQGLSDSPSALSQFLEEGQPYQLLAFVPAADSDITEVLLQRLREGLDNILLDKNGGVSLQLRSCAAVLVQKELSYDEAAEVHFAAERSLSIPLCCYISGTHTRLEDAPVAWSAVYRTLCHDSFWGLQRRRGVWPAKGPSEDGGAQSYKNFLSHQRALTECLSAKKERRAAGGLNKILKEDLSDRDLPVENIRRRYADVVELLLPYVPEERAKSAMGRFRQCRGAAELEQELLSLFGAVFWGPGPDQVKQELTKNVREFIRENFTDQSLNASMIAGYLNMNLSTLSHQYKAAAGCGLLDELHKVRLENAKTLLSEGASVREAAERSGYADQRALIRAFKRYEGITPGQYAKGGSQ</sequence>
<keyword evidence="3" id="KW-0804">Transcription</keyword>
<keyword evidence="4" id="KW-0812">Transmembrane</keyword>
<reference evidence="7" key="1">
    <citation type="submission" date="2017-05" db="EMBL/GenBank/DDBJ databases">
        <title>Improved OligoMM genomes.</title>
        <authorList>
            <person name="Garzetti D."/>
        </authorList>
    </citation>
    <scope>NUCLEOTIDE SEQUENCE [LARGE SCALE GENOMIC DNA]</scope>
    <source>
        <strain evidence="7">KB18</strain>
    </source>
</reference>
<protein>
    <recommendedName>
        <fullName evidence="5">HTH araC/xylS-type domain-containing protein</fullName>
    </recommendedName>
</protein>
<evidence type="ECO:0000256" key="3">
    <source>
        <dbReference type="ARBA" id="ARBA00023163"/>
    </source>
</evidence>
<keyword evidence="4" id="KW-1133">Transmembrane helix</keyword>
<dbReference type="EMBL" id="CP021422">
    <property type="protein sequence ID" value="ASB40095.1"/>
    <property type="molecule type" value="Genomic_DNA"/>
</dbReference>
<keyword evidence="2" id="KW-0238">DNA-binding</keyword>
<keyword evidence="1" id="KW-0805">Transcription regulation</keyword>